<dbReference type="AlphaFoldDB" id="A0A233RBP4"/>
<dbReference type="EMBL" id="NBIM01000007">
    <property type="protein sequence ID" value="OXY80822.1"/>
    <property type="molecule type" value="Genomic_DNA"/>
</dbReference>
<dbReference type="RefSeq" id="WP_094201709.1">
    <property type="nucleotide sequence ID" value="NZ_NBIM01000007.1"/>
</dbReference>
<protein>
    <submittedName>
        <fullName evidence="1">Uncharacterized protein</fullName>
    </submittedName>
</protein>
<gene>
    <name evidence="1" type="ORF">B6S08_15450</name>
</gene>
<keyword evidence="2" id="KW-1185">Reference proteome</keyword>
<proteinExistence type="predicted"/>
<name>A0A233RBP4_9GAMM</name>
<sequence>MADLIGAAPALTYGNSNTPEPAAGVFPDGQVLPVVLYYQKILNSLFGSALFLRNKLGLYHMEYLVAVT</sequence>
<organism evidence="1 2">
    <name type="scientific">Oceanimonas doudoroffii</name>
    <dbReference type="NCBI Taxonomy" id="84158"/>
    <lineage>
        <taxon>Bacteria</taxon>
        <taxon>Pseudomonadati</taxon>
        <taxon>Pseudomonadota</taxon>
        <taxon>Gammaproteobacteria</taxon>
        <taxon>Aeromonadales</taxon>
        <taxon>Aeromonadaceae</taxon>
        <taxon>Oceanimonas</taxon>
    </lineage>
</organism>
<reference evidence="1 2" key="1">
    <citation type="submission" date="2017-08" db="EMBL/GenBank/DDBJ databases">
        <title>A Genome Sequence of Oceanimonas doudoroffii ATCC 27123T.</title>
        <authorList>
            <person name="Brennan M.A."/>
            <person name="Maclea K.S."/>
            <person name="Mcclelland W.D."/>
            <person name="Trachtenberg A.M."/>
        </authorList>
    </citation>
    <scope>NUCLEOTIDE SEQUENCE [LARGE SCALE GENOMIC DNA]</scope>
    <source>
        <strain evidence="1 2">ATCC 27123</strain>
    </source>
</reference>
<comment type="caution">
    <text evidence="1">The sequence shown here is derived from an EMBL/GenBank/DDBJ whole genome shotgun (WGS) entry which is preliminary data.</text>
</comment>
<evidence type="ECO:0000313" key="1">
    <source>
        <dbReference type="EMBL" id="OXY80822.1"/>
    </source>
</evidence>
<accession>A0A233RBP4</accession>
<evidence type="ECO:0000313" key="2">
    <source>
        <dbReference type="Proteomes" id="UP000242757"/>
    </source>
</evidence>
<dbReference type="Proteomes" id="UP000242757">
    <property type="component" value="Unassembled WGS sequence"/>
</dbReference>